<dbReference type="EMBL" id="CAJVPZ010019934">
    <property type="protein sequence ID" value="CAG8697309.1"/>
    <property type="molecule type" value="Genomic_DNA"/>
</dbReference>
<gene>
    <name evidence="1" type="ORF">RFULGI_LOCUS10259</name>
</gene>
<accession>A0A9N9HMZ4</accession>
<keyword evidence="2" id="KW-1185">Reference proteome</keyword>
<name>A0A9N9HMZ4_9GLOM</name>
<proteinExistence type="predicted"/>
<dbReference type="OrthoDB" id="2367383at2759"/>
<evidence type="ECO:0000313" key="2">
    <source>
        <dbReference type="Proteomes" id="UP000789396"/>
    </source>
</evidence>
<dbReference type="AlphaFoldDB" id="A0A9N9HMZ4"/>
<dbReference type="Proteomes" id="UP000789396">
    <property type="component" value="Unassembled WGS sequence"/>
</dbReference>
<evidence type="ECO:0000313" key="1">
    <source>
        <dbReference type="EMBL" id="CAG8697309.1"/>
    </source>
</evidence>
<protein>
    <submittedName>
        <fullName evidence="1">242_t:CDS:1</fullName>
    </submittedName>
</protein>
<reference evidence="1" key="1">
    <citation type="submission" date="2021-06" db="EMBL/GenBank/DDBJ databases">
        <authorList>
            <person name="Kallberg Y."/>
            <person name="Tangrot J."/>
            <person name="Rosling A."/>
        </authorList>
    </citation>
    <scope>NUCLEOTIDE SEQUENCE</scope>
    <source>
        <strain evidence="1">IN212</strain>
    </source>
</reference>
<organism evidence="1 2">
    <name type="scientific">Racocetra fulgida</name>
    <dbReference type="NCBI Taxonomy" id="60492"/>
    <lineage>
        <taxon>Eukaryota</taxon>
        <taxon>Fungi</taxon>
        <taxon>Fungi incertae sedis</taxon>
        <taxon>Mucoromycota</taxon>
        <taxon>Glomeromycotina</taxon>
        <taxon>Glomeromycetes</taxon>
        <taxon>Diversisporales</taxon>
        <taxon>Gigasporaceae</taxon>
        <taxon>Racocetra</taxon>
    </lineage>
</organism>
<comment type="caution">
    <text evidence="1">The sequence shown here is derived from an EMBL/GenBank/DDBJ whole genome shotgun (WGS) entry which is preliminary data.</text>
</comment>
<feature type="non-terminal residue" evidence="1">
    <location>
        <position position="1"/>
    </location>
</feature>
<sequence length="201" mass="21980">MPQTEEIQCPLCSSKVSNFHINLTSDLLMCINESVSNATDISKFIVQNDEQTALASDSEIRNSGTNDIEILPSISGDPSFDLNPFKSNNDLTFTSPIFSVEKNEAITDLSQFDEILNNLSTNNNDFTANGIDMLLNEIDFSSTLENDDGSNNLNQVDLNITLPLITNTELEVTDNLAPIISVDDHVMTVGNILDSTTDLDA</sequence>